<evidence type="ECO:0000313" key="8">
    <source>
        <dbReference type="EMBL" id="CAH00272.1"/>
    </source>
</evidence>
<name>Q6CSB3_KLULA</name>
<keyword evidence="4 6" id="KW-0732">Signal</keyword>
<dbReference type="InterPro" id="IPR001283">
    <property type="entry name" value="CRISP-related"/>
</dbReference>
<evidence type="ECO:0000259" key="7">
    <source>
        <dbReference type="SMART" id="SM00198"/>
    </source>
</evidence>
<keyword evidence="5" id="KW-0445">Lipid transport</keyword>
<dbReference type="PANTHER" id="PTHR10334">
    <property type="entry name" value="CYSTEINE-RICH SECRETORY PROTEIN-RELATED"/>
    <property type="match status" value="1"/>
</dbReference>
<evidence type="ECO:0000256" key="5">
    <source>
        <dbReference type="ARBA" id="ARBA00023055"/>
    </source>
</evidence>
<dbReference type="InterPro" id="IPR014044">
    <property type="entry name" value="CAP_dom"/>
</dbReference>
<dbReference type="PRINTS" id="PR00837">
    <property type="entry name" value="V5TPXLIKE"/>
</dbReference>
<keyword evidence="3" id="KW-0964">Secreted</keyword>
<dbReference type="InterPro" id="IPR018244">
    <property type="entry name" value="Allrgn_V5/Tpx1_CS"/>
</dbReference>
<organism evidence="8 9">
    <name type="scientific">Kluyveromyces lactis (strain ATCC 8585 / CBS 2359 / DSM 70799 / NBRC 1267 / NRRL Y-1140 / WM37)</name>
    <name type="common">Yeast</name>
    <name type="synonym">Candida sphaerica</name>
    <dbReference type="NCBI Taxonomy" id="284590"/>
    <lineage>
        <taxon>Eukaryota</taxon>
        <taxon>Fungi</taxon>
        <taxon>Dikarya</taxon>
        <taxon>Ascomycota</taxon>
        <taxon>Saccharomycotina</taxon>
        <taxon>Saccharomycetes</taxon>
        <taxon>Saccharomycetales</taxon>
        <taxon>Saccharomycetaceae</taxon>
        <taxon>Kluyveromyces</taxon>
    </lineage>
</organism>
<evidence type="ECO:0000256" key="6">
    <source>
        <dbReference type="SAM" id="SignalP"/>
    </source>
</evidence>
<feature type="domain" description="SCP" evidence="7">
    <location>
        <begin position="75"/>
        <end position="202"/>
    </location>
</feature>
<dbReference type="CDD" id="cd05384">
    <property type="entry name" value="CAP_PRY1-like"/>
    <property type="match status" value="1"/>
</dbReference>
<keyword evidence="9" id="KW-1185">Reference proteome</keyword>
<dbReference type="EMBL" id="CR382124">
    <property type="protein sequence ID" value="CAH00272.1"/>
    <property type="molecule type" value="Genomic_DNA"/>
</dbReference>
<dbReference type="RefSeq" id="XP_453176.1">
    <property type="nucleotide sequence ID" value="XM_453176.1"/>
</dbReference>
<evidence type="ECO:0000256" key="3">
    <source>
        <dbReference type="ARBA" id="ARBA00022525"/>
    </source>
</evidence>
<comment type="subcellular location">
    <subcellularLocation>
        <location evidence="1">Secreted</location>
    </subcellularLocation>
</comment>
<feature type="signal peptide" evidence="6">
    <location>
        <begin position="1"/>
        <end position="21"/>
    </location>
</feature>
<gene>
    <name evidence="8" type="ORF">KLLA0_D02420g</name>
</gene>
<feature type="chain" id="PRO_5004272856" evidence="6">
    <location>
        <begin position="22"/>
        <end position="212"/>
    </location>
</feature>
<dbReference type="SMART" id="SM00198">
    <property type="entry name" value="SCP"/>
    <property type="match status" value="1"/>
</dbReference>
<dbReference type="InterPro" id="IPR035940">
    <property type="entry name" value="CAP_sf"/>
</dbReference>
<dbReference type="InParanoid" id="Q6CSB3"/>
<dbReference type="Gene3D" id="3.40.33.10">
    <property type="entry name" value="CAP"/>
    <property type="match status" value="1"/>
</dbReference>
<dbReference type="Proteomes" id="UP000000598">
    <property type="component" value="Chromosome D"/>
</dbReference>
<dbReference type="SUPFAM" id="SSF55797">
    <property type="entry name" value="PR-1-like"/>
    <property type="match status" value="1"/>
</dbReference>
<dbReference type="PROSITE" id="PS01009">
    <property type="entry name" value="CRISP_1"/>
    <property type="match status" value="1"/>
</dbReference>
<proteinExistence type="inferred from homology"/>
<dbReference type="KEGG" id="kla:KLLA0_D02420g"/>
<dbReference type="GO" id="GO:0015908">
    <property type="term" value="P:fatty acid transport"/>
    <property type="evidence" value="ECO:0007669"/>
    <property type="project" value="UniProtKB-ARBA"/>
</dbReference>
<dbReference type="Pfam" id="PF00188">
    <property type="entry name" value="CAP"/>
    <property type="match status" value="1"/>
</dbReference>
<dbReference type="GeneID" id="2893536"/>
<comment type="similarity">
    <text evidence="2">Belongs to the CRISP family.</text>
</comment>
<evidence type="ECO:0000256" key="2">
    <source>
        <dbReference type="ARBA" id="ARBA00009923"/>
    </source>
</evidence>
<evidence type="ECO:0000313" key="9">
    <source>
        <dbReference type="Proteomes" id="UP000000598"/>
    </source>
</evidence>
<dbReference type="GO" id="GO:0015918">
    <property type="term" value="P:sterol transport"/>
    <property type="evidence" value="ECO:0007669"/>
    <property type="project" value="UniProtKB-ARBA"/>
</dbReference>
<keyword evidence="5" id="KW-0813">Transport</keyword>
<dbReference type="eggNOG" id="KOG3017">
    <property type="taxonomic scope" value="Eukaryota"/>
</dbReference>
<dbReference type="AlphaFoldDB" id="Q6CSB3"/>
<sequence length="212" mass="23940">MNQVYWLILVVLIHAKILCHAQGITVTKYNTVRIIRTKTVSTTTHFTTSRTIVYRTASGTFTEQVSTKPTATDPDFKTEILDVHNSLRKKHQVSSLVWAPELASRAQNFANSYVCNGQLEHSKLPYGENLALGYNTTSAVLAWYNEVKLYDFNNPQFAANTGHFTQLVWKNTSKLGCAFIRCGQYYGQYTVCEYDPPGNVIGKFSENVLPEK</sequence>
<evidence type="ECO:0000256" key="1">
    <source>
        <dbReference type="ARBA" id="ARBA00004613"/>
    </source>
</evidence>
<dbReference type="FunFam" id="3.40.33.10:FF:000012">
    <property type="entry name" value="Secreted protein PRY1"/>
    <property type="match status" value="1"/>
</dbReference>
<evidence type="ECO:0000256" key="4">
    <source>
        <dbReference type="ARBA" id="ARBA00022729"/>
    </source>
</evidence>
<protein>
    <submittedName>
        <fullName evidence="8">KLLA0D02420p</fullName>
    </submittedName>
</protein>
<dbReference type="OMA" id="NPGHYEQ"/>
<dbReference type="HOGENOM" id="CLU_035730_9_0_1"/>
<reference evidence="8 9" key="1">
    <citation type="journal article" date="2004" name="Nature">
        <title>Genome evolution in yeasts.</title>
        <authorList>
            <consortium name="Genolevures"/>
            <person name="Dujon B."/>
            <person name="Sherman D."/>
            <person name="Fischer G."/>
            <person name="Durrens P."/>
            <person name="Casaregola S."/>
            <person name="Lafontaine I."/>
            <person name="de Montigny J."/>
            <person name="Marck C."/>
            <person name="Neuveglise C."/>
            <person name="Talla E."/>
            <person name="Goffard N."/>
            <person name="Frangeul L."/>
            <person name="Aigle M."/>
            <person name="Anthouard V."/>
            <person name="Babour A."/>
            <person name="Barbe V."/>
            <person name="Barnay S."/>
            <person name="Blanchin S."/>
            <person name="Beckerich J.M."/>
            <person name="Beyne E."/>
            <person name="Bleykasten C."/>
            <person name="Boisrame A."/>
            <person name="Boyer J."/>
            <person name="Cattolico L."/>
            <person name="Confanioleri F."/>
            <person name="de Daruvar A."/>
            <person name="Despons L."/>
            <person name="Fabre E."/>
            <person name="Fairhead C."/>
            <person name="Ferry-Dumazet H."/>
            <person name="Groppi A."/>
            <person name="Hantraye F."/>
            <person name="Hennequin C."/>
            <person name="Jauniaux N."/>
            <person name="Joyet P."/>
            <person name="Kachouri R."/>
            <person name="Kerrest A."/>
            <person name="Koszul R."/>
            <person name="Lemaire M."/>
            <person name="Lesur I."/>
            <person name="Ma L."/>
            <person name="Muller H."/>
            <person name="Nicaud J.M."/>
            <person name="Nikolski M."/>
            <person name="Oztas S."/>
            <person name="Ozier-Kalogeropoulos O."/>
            <person name="Pellenz S."/>
            <person name="Potier S."/>
            <person name="Richard G.F."/>
            <person name="Straub M.L."/>
            <person name="Suleau A."/>
            <person name="Swennene D."/>
            <person name="Tekaia F."/>
            <person name="Wesolowski-Louvel M."/>
            <person name="Westhof E."/>
            <person name="Wirth B."/>
            <person name="Zeniou-Meyer M."/>
            <person name="Zivanovic I."/>
            <person name="Bolotin-Fukuhara M."/>
            <person name="Thierry A."/>
            <person name="Bouchier C."/>
            <person name="Caudron B."/>
            <person name="Scarpelli C."/>
            <person name="Gaillardin C."/>
            <person name="Weissenbach J."/>
            <person name="Wincker P."/>
            <person name="Souciet J.L."/>
        </authorList>
    </citation>
    <scope>NUCLEOTIDE SEQUENCE [LARGE SCALE GENOMIC DNA]</scope>
    <source>
        <strain evidence="9">ATCC 8585 / CBS 2359 / DSM 70799 / NBRC 1267 / NRRL Y-1140 / WM37</strain>
    </source>
</reference>
<accession>Q6CSB3</accession>
<dbReference type="PaxDb" id="284590-Q6CSB3"/>
<dbReference type="GO" id="GO:0005576">
    <property type="term" value="C:extracellular region"/>
    <property type="evidence" value="ECO:0007669"/>
    <property type="project" value="UniProtKB-SubCell"/>
</dbReference>